<feature type="compositionally biased region" description="Polar residues" evidence="1">
    <location>
        <begin position="9"/>
        <end position="19"/>
    </location>
</feature>
<evidence type="ECO:0000256" key="1">
    <source>
        <dbReference type="SAM" id="MobiDB-lite"/>
    </source>
</evidence>
<keyword evidence="3" id="KW-1185">Reference proteome</keyword>
<feature type="region of interest" description="Disordered" evidence="1">
    <location>
        <begin position="162"/>
        <end position="190"/>
    </location>
</feature>
<organism evidence="2 3">
    <name type="scientific">Synaphobranchus kaupii</name>
    <name type="common">Kaup's arrowtooth eel</name>
    <dbReference type="NCBI Taxonomy" id="118154"/>
    <lineage>
        <taxon>Eukaryota</taxon>
        <taxon>Metazoa</taxon>
        <taxon>Chordata</taxon>
        <taxon>Craniata</taxon>
        <taxon>Vertebrata</taxon>
        <taxon>Euteleostomi</taxon>
        <taxon>Actinopterygii</taxon>
        <taxon>Neopterygii</taxon>
        <taxon>Teleostei</taxon>
        <taxon>Anguilliformes</taxon>
        <taxon>Synaphobranchidae</taxon>
        <taxon>Synaphobranchus</taxon>
    </lineage>
</organism>
<dbReference type="EMBL" id="JAINUF010000004">
    <property type="protein sequence ID" value="KAJ8363178.1"/>
    <property type="molecule type" value="Genomic_DNA"/>
</dbReference>
<feature type="region of interest" description="Disordered" evidence="1">
    <location>
        <begin position="1"/>
        <end position="34"/>
    </location>
</feature>
<accession>A0A9Q1FNJ4</accession>
<name>A0A9Q1FNJ4_SYNKA</name>
<reference evidence="2" key="1">
    <citation type="journal article" date="2023" name="Science">
        <title>Genome structures resolve the early diversification of teleost fishes.</title>
        <authorList>
            <person name="Parey E."/>
            <person name="Louis A."/>
            <person name="Montfort J."/>
            <person name="Bouchez O."/>
            <person name="Roques C."/>
            <person name="Iampietro C."/>
            <person name="Lluch J."/>
            <person name="Castinel A."/>
            <person name="Donnadieu C."/>
            <person name="Desvignes T."/>
            <person name="Floi Bucao C."/>
            <person name="Jouanno E."/>
            <person name="Wen M."/>
            <person name="Mejri S."/>
            <person name="Dirks R."/>
            <person name="Jansen H."/>
            <person name="Henkel C."/>
            <person name="Chen W.J."/>
            <person name="Zahm M."/>
            <person name="Cabau C."/>
            <person name="Klopp C."/>
            <person name="Thompson A.W."/>
            <person name="Robinson-Rechavi M."/>
            <person name="Braasch I."/>
            <person name="Lecointre G."/>
            <person name="Bobe J."/>
            <person name="Postlethwait J.H."/>
            <person name="Berthelot C."/>
            <person name="Roest Crollius H."/>
            <person name="Guiguen Y."/>
        </authorList>
    </citation>
    <scope>NUCLEOTIDE SEQUENCE</scope>
    <source>
        <strain evidence="2">WJC10195</strain>
    </source>
</reference>
<comment type="caution">
    <text evidence="2">The sequence shown here is derived from an EMBL/GenBank/DDBJ whole genome shotgun (WGS) entry which is preliminary data.</text>
</comment>
<sequence>MGRGGNANPADTTVTSGGRSLQRGPADTAHDTLPSCRSVPTECPLCSGHAPQPKQPHRRTKGCALPAKPRPPLLREPPAPTYTHPFVFLSNFVFSIFLAALRSSSCPQTTIGRRIFIGTWRGEQPVEHGIGWLSFFDKGWDPRPASEPLRVRRTPPVWEREGSSALVKATAESQARGPRPDLRRGTLLGRRRGAGGGQIPVICTKPAVSPLPLSCVHVGSALSRHITVNTQRTPSPRPLHFLLPVSHPDSVRMADEMSSA</sequence>
<dbReference type="AlphaFoldDB" id="A0A9Q1FNJ4"/>
<proteinExistence type="predicted"/>
<dbReference type="Proteomes" id="UP001152622">
    <property type="component" value="Chromosome 4"/>
</dbReference>
<evidence type="ECO:0000313" key="2">
    <source>
        <dbReference type="EMBL" id="KAJ8363178.1"/>
    </source>
</evidence>
<evidence type="ECO:0000313" key="3">
    <source>
        <dbReference type="Proteomes" id="UP001152622"/>
    </source>
</evidence>
<protein>
    <submittedName>
        <fullName evidence="2">Uncharacterized protein</fullName>
    </submittedName>
</protein>
<gene>
    <name evidence="2" type="ORF">SKAU_G00120090</name>
</gene>